<accession>A0ABW8K343</accession>
<gene>
    <name evidence="3" type="ORF">ISS97_02990</name>
</gene>
<dbReference type="Proteomes" id="UP001620408">
    <property type="component" value="Unassembled WGS sequence"/>
</dbReference>
<feature type="domain" description="LysM" evidence="2">
    <location>
        <begin position="38"/>
        <end position="78"/>
    </location>
</feature>
<dbReference type="RefSeq" id="WP_379984871.1">
    <property type="nucleotide sequence ID" value="NZ_JADIKD010000006.1"/>
</dbReference>
<reference evidence="3 4" key="1">
    <citation type="submission" date="2020-10" db="EMBL/GenBank/DDBJ databases">
        <title>Phylogeny of dyella-like bacteria.</title>
        <authorList>
            <person name="Fu J."/>
        </authorList>
    </citation>
    <scope>NUCLEOTIDE SEQUENCE [LARGE SCALE GENOMIC DNA]</scope>
    <source>
        <strain evidence="3 4">BB4</strain>
    </source>
</reference>
<feature type="region of interest" description="Disordered" evidence="1">
    <location>
        <begin position="93"/>
        <end position="118"/>
    </location>
</feature>
<evidence type="ECO:0000256" key="1">
    <source>
        <dbReference type="SAM" id="MobiDB-lite"/>
    </source>
</evidence>
<feature type="compositionally biased region" description="Polar residues" evidence="1">
    <location>
        <begin position="100"/>
        <end position="112"/>
    </location>
</feature>
<feature type="compositionally biased region" description="Basic residues" evidence="1">
    <location>
        <begin position="405"/>
        <end position="432"/>
    </location>
</feature>
<keyword evidence="4" id="KW-1185">Reference proteome</keyword>
<comment type="caution">
    <text evidence="3">The sequence shown here is derived from an EMBL/GenBank/DDBJ whole genome shotgun (WGS) entry which is preliminary data.</text>
</comment>
<sequence>MGIESILKNDPVIQLLGGGGSHGVQGNGHVLLNFAMSPGDTINTIAEKLGLPIDGLLQSNPGLRADTPLTAGLTVQLPMSNLGDIRSALGGDNGHAYGRDNNNGANGTSSQRELPLPPDLADAIRGNDRVDGLRLGLSLSLGANAQSVPLMAAGLLNTTDTALMAGREQPLAGSVWPGATAGPGTAPVSYVPSADRGSVVATGLPSSSLATARADGVMLSFAQVAGAMAQAAMDRQHNSQSVPPPPPMPWLDGTRPNLLATPMASPVAFAQVAPSVNWSVAAAPVVDGNEAKLQIMAFLAAQLGQASSGTATAANVQAPGFIDPQAVAAHAASMRAGRSINLGAGRSLEFTLVNDRMRRVGAIGDEERTLGGRRAGKSEVNSARGKRAEAEEEAQRGQDSDEGRRRRAAVAAMRRRRRKLSVRCRPRKGARRPLREPGNGRYPGAVDWAEFRGRLPPRYLWGDSSSEA</sequence>
<feature type="compositionally biased region" description="Basic and acidic residues" evidence="1">
    <location>
        <begin position="386"/>
        <end position="404"/>
    </location>
</feature>
<dbReference type="Pfam" id="PF01476">
    <property type="entry name" value="LysM"/>
    <property type="match status" value="1"/>
</dbReference>
<dbReference type="InterPro" id="IPR018392">
    <property type="entry name" value="LysM"/>
</dbReference>
<proteinExistence type="predicted"/>
<evidence type="ECO:0000259" key="2">
    <source>
        <dbReference type="Pfam" id="PF01476"/>
    </source>
</evidence>
<evidence type="ECO:0000313" key="3">
    <source>
        <dbReference type="EMBL" id="MFK2916218.1"/>
    </source>
</evidence>
<protein>
    <recommendedName>
        <fullName evidence="2">LysM domain-containing protein</fullName>
    </recommendedName>
</protein>
<evidence type="ECO:0000313" key="4">
    <source>
        <dbReference type="Proteomes" id="UP001620408"/>
    </source>
</evidence>
<feature type="region of interest" description="Disordered" evidence="1">
    <location>
        <begin position="368"/>
        <end position="445"/>
    </location>
</feature>
<dbReference type="EMBL" id="JADIKD010000006">
    <property type="protein sequence ID" value="MFK2916218.1"/>
    <property type="molecule type" value="Genomic_DNA"/>
</dbReference>
<organism evidence="3 4">
    <name type="scientific">Dyella koreensis</name>
    <dbReference type="NCBI Taxonomy" id="311235"/>
    <lineage>
        <taxon>Bacteria</taxon>
        <taxon>Pseudomonadati</taxon>
        <taxon>Pseudomonadota</taxon>
        <taxon>Gammaproteobacteria</taxon>
        <taxon>Lysobacterales</taxon>
        <taxon>Rhodanobacteraceae</taxon>
        <taxon>Dyella</taxon>
    </lineage>
</organism>
<name>A0ABW8K343_9GAMM</name>